<organism evidence="2 3">
    <name type="scientific">Gonium pectorale</name>
    <name type="common">Green alga</name>
    <dbReference type="NCBI Taxonomy" id="33097"/>
    <lineage>
        <taxon>Eukaryota</taxon>
        <taxon>Viridiplantae</taxon>
        <taxon>Chlorophyta</taxon>
        <taxon>core chlorophytes</taxon>
        <taxon>Chlorophyceae</taxon>
        <taxon>CS clade</taxon>
        <taxon>Chlamydomonadales</taxon>
        <taxon>Volvocaceae</taxon>
        <taxon>Gonium</taxon>
    </lineage>
</organism>
<sequence length="282" mass="29796">MTEPSSTEAAVRRLTAAVLGTDNAAVVDAAMAQGRAFDRYHPNQVASIAFPDGDRSSKVDLHAVHLRHGIAVQLRLDEQGRGTVRLVHTFLFCRPGFVASEAKGGDDMPRMGELSWTKTKRSPAELRALASRVLGPLPAEQLTSLLPPAPAGSSRASVSAQASRVFAAWLAGLPLPQPQPPPAAAVTASAIPKPVMLNGRVSGLWPSRLWGLWSSWPRDPAPASQAAAPHATAAAASVNDPRVGSDSGGDLVGAWAGFERLVLERIEGEGCSEAERAWFREI</sequence>
<evidence type="ECO:0000256" key="1">
    <source>
        <dbReference type="SAM" id="MobiDB-lite"/>
    </source>
</evidence>
<reference evidence="3" key="1">
    <citation type="journal article" date="2016" name="Nat. Commun.">
        <title>The Gonium pectorale genome demonstrates co-option of cell cycle regulation during the evolution of multicellularity.</title>
        <authorList>
            <person name="Hanschen E.R."/>
            <person name="Marriage T.N."/>
            <person name="Ferris P.J."/>
            <person name="Hamaji T."/>
            <person name="Toyoda A."/>
            <person name="Fujiyama A."/>
            <person name="Neme R."/>
            <person name="Noguchi H."/>
            <person name="Minakuchi Y."/>
            <person name="Suzuki M."/>
            <person name="Kawai-Toyooka H."/>
            <person name="Smith D.R."/>
            <person name="Sparks H."/>
            <person name="Anderson J."/>
            <person name="Bakaric R."/>
            <person name="Luria V."/>
            <person name="Karger A."/>
            <person name="Kirschner M.W."/>
            <person name="Durand P.M."/>
            <person name="Michod R.E."/>
            <person name="Nozaki H."/>
            <person name="Olson B.J."/>
        </authorList>
    </citation>
    <scope>NUCLEOTIDE SEQUENCE [LARGE SCALE GENOMIC DNA]</scope>
    <source>
        <strain evidence="3">NIES-2863</strain>
    </source>
</reference>
<dbReference type="OrthoDB" id="559518at2759"/>
<name>A0A150GEK0_GONPE</name>
<feature type="region of interest" description="Disordered" evidence="1">
    <location>
        <begin position="221"/>
        <end position="243"/>
    </location>
</feature>
<dbReference type="AlphaFoldDB" id="A0A150GEK0"/>
<dbReference type="EMBL" id="LSYV01000030">
    <property type="protein sequence ID" value="KXZ48254.1"/>
    <property type="molecule type" value="Genomic_DNA"/>
</dbReference>
<dbReference type="Proteomes" id="UP000075714">
    <property type="component" value="Unassembled WGS sequence"/>
</dbReference>
<accession>A0A150GEK0</accession>
<evidence type="ECO:0000313" key="2">
    <source>
        <dbReference type="EMBL" id="KXZ48254.1"/>
    </source>
</evidence>
<feature type="compositionally biased region" description="Low complexity" evidence="1">
    <location>
        <begin position="221"/>
        <end position="236"/>
    </location>
</feature>
<protein>
    <submittedName>
        <fullName evidence="2">Uncharacterized protein</fullName>
    </submittedName>
</protein>
<evidence type="ECO:0000313" key="3">
    <source>
        <dbReference type="Proteomes" id="UP000075714"/>
    </source>
</evidence>
<keyword evidence="3" id="KW-1185">Reference proteome</keyword>
<comment type="caution">
    <text evidence="2">The sequence shown here is derived from an EMBL/GenBank/DDBJ whole genome shotgun (WGS) entry which is preliminary data.</text>
</comment>
<proteinExistence type="predicted"/>
<gene>
    <name evidence="2" type="ORF">GPECTOR_29g33</name>
</gene>